<name>A0AA88XZS7_PINIB</name>
<keyword evidence="4" id="KW-0863">Zinc-finger</keyword>
<sequence>MAQKCPVCGEEAVVNDHDGDVKVCVECGSVVDDLVLTNDPSKVLETLTYAPLGTLASKVKSSATEREYRGRQQALLEIRSICTQNQLSAEMETAVRDMFIKMYEEEHVKRSLADTKRLLGSACVYVVLRQFDFPITLKEFCIKNRILLHNVSSLYKMIMKKLDIQLPNQSVASLARGLLQQFNFSSSVISDALQVIDICRQAWLTTGHHRDGIIYVAGYYAYAISKPENISLTFKDFCNRYKLRGHHIIFTKIKNVLHEFTDKLPWSQGRGKKNYIVMNLRDVLKYQRTLYKTVLHTEPTESIKSVDQTTSSESSVDIEQKNVTDVSSSDTTGSKRKFVMATGSNSLLPPSFVRVKGVYKNKKRRRTDDLYEENEEWDGENLTEEQDRKLDEYIRDPKEIEILQKVNNLN</sequence>
<feature type="domain" description="BRF2-like C-terminal" evidence="10">
    <location>
        <begin position="186"/>
        <end position="287"/>
    </location>
</feature>
<keyword evidence="7" id="KW-0804">Transcription</keyword>
<proteinExistence type="inferred from homology"/>
<evidence type="ECO:0000313" key="12">
    <source>
        <dbReference type="Proteomes" id="UP001186944"/>
    </source>
</evidence>
<feature type="region of interest" description="Disordered" evidence="9">
    <location>
        <begin position="364"/>
        <end position="387"/>
    </location>
</feature>
<dbReference type="InterPro" id="IPR054078">
    <property type="entry name" value="BRF2-like_C"/>
</dbReference>
<evidence type="ECO:0000256" key="8">
    <source>
        <dbReference type="ARBA" id="ARBA00023242"/>
    </source>
</evidence>
<evidence type="ECO:0000259" key="10">
    <source>
        <dbReference type="Pfam" id="PF21886"/>
    </source>
</evidence>
<dbReference type="Pfam" id="PF21886">
    <property type="entry name" value="BRF2-like_C_cyclin_rpt"/>
    <property type="match status" value="1"/>
</dbReference>
<feature type="region of interest" description="Disordered" evidence="9">
    <location>
        <begin position="302"/>
        <end position="332"/>
    </location>
</feature>
<comment type="similarity">
    <text evidence="2">Belongs to the TFIIB family.</text>
</comment>
<dbReference type="PANTHER" id="PTHR11618:SF4">
    <property type="entry name" value="TRANSCRIPTION FACTOR IIIB 90 KDA SUBUNIT"/>
    <property type="match status" value="1"/>
</dbReference>
<dbReference type="GO" id="GO:0005634">
    <property type="term" value="C:nucleus"/>
    <property type="evidence" value="ECO:0007669"/>
    <property type="project" value="UniProtKB-SubCell"/>
</dbReference>
<feature type="compositionally biased region" description="Acidic residues" evidence="9">
    <location>
        <begin position="370"/>
        <end position="384"/>
    </location>
</feature>
<keyword evidence="5" id="KW-0862">Zinc</keyword>
<evidence type="ECO:0000256" key="3">
    <source>
        <dbReference type="ARBA" id="ARBA00022723"/>
    </source>
</evidence>
<dbReference type="InterPro" id="IPR036915">
    <property type="entry name" value="Cyclin-like_sf"/>
</dbReference>
<dbReference type="Gene3D" id="1.10.472.10">
    <property type="entry name" value="Cyclin-like"/>
    <property type="match status" value="1"/>
</dbReference>
<dbReference type="GO" id="GO:0001006">
    <property type="term" value="F:RNA polymerase III type 3 promoter sequence-specific DNA binding"/>
    <property type="evidence" value="ECO:0007669"/>
    <property type="project" value="TreeGrafter"/>
</dbReference>
<keyword evidence="6" id="KW-0805">Transcription regulation</keyword>
<evidence type="ECO:0000256" key="2">
    <source>
        <dbReference type="ARBA" id="ARBA00010857"/>
    </source>
</evidence>
<gene>
    <name evidence="11" type="ORF">FSP39_008402</name>
</gene>
<dbReference type="SUPFAM" id="SSF57783">
    <property type="entry name" value="Zinc beta-ribbon"/>
    <property type="match status" value="1"/>
</dbReference>
<dbReference type="Gene3D" id="2.20.25.10">
    <property type="match status" value="1"/>
</dbReference>
<reference evidence="11" key="1">
    <citation type="submission" date="2019-08" db="EMBL/GenBank/DDBJ databases">
        <title>The improved chromosome-level genome for the pearl oyster Pinctada fucata martensii using PacBio sequencing and Hi-C.</title>
        <authorList>
            <person name="Zheng Z."/>
        </authorList>
    </citation>
    <scope>NUCLEOTIDE SEQUENCE</scope>
    <source>
        <strain evidence="11">ZZ-2019</strain>
        <tissue evidence="11">Adductor muscle</tissue>
    </source>
</reference>
<keyword evidence="12" id="KW-1185">Reference proteome</keyword>
<evidence type="ECO:0000256" key="7">
    <source>
        <dbReference type="ARBA" id="ARBA00023163"/>
    </source>
</evidence>
<protein>
    <recommendedName>
        <fullName evidence="10">BRF2-like C-terminal domain-containing protein</fullName>
    </recommendedName>
</protein>
<dbReference type="Proteomes" id="UP001186944">
    <property type="component" value="Unassembled WGS sequence"/>
</dbReference>
<dbReference type="GO" id="GO:0097550">
    <property type="term" value="C:transcription preinitiation complex"/>
    <property type="evidence" value="ECO:0007669"/>
    <property type="project" value="TreeGrafter"/>
</dbReference>
<dbReference type="SUPFAM" id="SSF47954">
    <property type="entry name" value="Cyclin-like"/>
    <property type="match status" value="1"/>
</dbReference>
<feature type="compositionally biased region" description="Polar residues" evidence="9">
    <location>
        <begin position="302"/>
        <end position="317"/>
    </location>
</feature>
<dbReference type="GO" id="GO:0008270">
    <property type="term" value="F:zinc ion binding"/>
    <property type="evidence" value="ECO:0007669"/>
    <property type="project" value="UniProtKB-KW"/>
</dbReference>
<comment type="caution">
    <text evidence="11">The sequence shown here is derived from an EMBL/GenBank/DDBJ whole genome shotgun (WGS) entry which is preliminary data.</text>
</comment>
<dbReference type="GO" id="GO:0000126">
    <property type="term" value="C:transcription factor TFIIIB complex"/>
    <property type="evidence" value="ECO:0007669"/>
    <property type="project" value="TreeGrafter"/>
</dbReference>
<evidence type="ECO:0000256" key="9">
    <source>
        <dbReference type="SAM" id="MobiDB-lite"/>
    </source>
</evidence>
<accession>A0AA88XZS7</accession>
<dbReference type="GO" id="GO:0070897">
    <property type="term" value="P:transcription preinitiation complex assembly"/>
    <property type="evidence" value="ECO:0007669"/>
    <property type="project" value="InterPro"/>
</dbReference>
<feature type="compositionally biased region" description="Low complexity" evidence="9">
    <location>
        <begin position="323"/>
        <end position="332"/>
    </location>
</feature>
<organism evidence="11 12">
    <name type="scientific">Pinctada imbricata</name>
    <name type="common">Atlantic pearl-oyster</name>
    <name type="synonym">Pinctada martensii</name>
    <dbReference type="NCBI Taxonomy" id="66713"/>
    <lineage>
        <taxon>Eukaryota</taxon>
        <taxon>Metazoa</taxon>
        <taxon>Spiralia</taxon>
        <taxon>Lophotrochozoa</taxon>
        <taxon>Mollusca</taxon>
        <taxon>Bivalvia</taxon>
        <taxon>Autobranchia</taxon>
        <taxon>Pteriomorphia</taxon>
        <taxon>Pterioida</taxon>
        <taxon>Pterioidea</taxon>
        <taxon>Pteriidae</taxon>
        <taxon>Pinctada</taxon>
    </lineage>
</organism>
<keyword evidence="3" id="KW-0479">Metal-binding</keyword>
<dbReference type="AlphaFoldDB" id="A0AA88XZS7"/>
<evidence type="ECO:0000256" key="1">
    <source>
        <dbReference type="ARBA" id="ARBA00004123"/>
    </source>
</evidence>
<evidence type="ECO:0000256" key="4">
    <source>
        <dbReference type="ARBA" id="ARBA00022771"/>
    </source>
</evidence>
<dbReference type="InterPro" id="IPR000812">
    <property type="entry name" value="TFIIB"/>
</dbReference>
<evidence type="ECO:0000313" key="11">
    <source>
        <dbReference type="EMBL" id="KAK3094963.1"/>
    </source>
</evidence>
<dbReference type="EMBL" id="VSWD01000008">
    <property type="protein sequence ID" value="KAK3094963.1"/>
    <property type="molecule type" value="Genomic_DNA"/>
</dbReference>
<dbReference type="GO" id="GO:0000995">
    <property type="term" value="F:RNA polymerase III general transcription initiation factor activity"/>
    <property type="evidence" value="ECO:0007669"/>
    <property type="project" value="TreeGrafter"/>
</dbReference>
<keyword evidence="8" id="KW-0539">Nucleus</keyword>
<evidence type="ECO:0000256" key="5">
    <source>
        <dbReference type="ARBA" id="ARBA00022833"/>
    </source>
</evidence>
<evidence type="ECO:0000256" key="6">
    <source>
        <dbReference type="ARBA" id="ARBA00023015"/>
    </source>
</evidence>
<dbReference type="PANTHER" id="PTHR11618">
    <property type="entry name" value="TRANSCRIPTION INITIATION FACTOR IIB-RELATED"/>
    <property type="match status" value="1"/>
</dbReference>
<comment type="subcellular location">
    <subcellularLocation>
        <location evidence="1">Nucleus</location>
    </subcellularLocation>
</comment>